<evidence type="ECO:0000256" key="2">
    <source>
        <dbReference type="ARBA" id="ARBA00022763"/>
    </source>
</evidence>
<comment type="similarity">
    <text evidence="7">Belongs to the UvrC family.</text>
</comment>
<feature type="domain" description="UVR" evidence="9">
    <location>
        <begin position="207"/>
        <end position="242"/>
    </location>
</feature>
<dbReference type="AlphaFoldDB" id="A0A8J6P650"/>
<dbReference type="Gene3D" id="1.10.150.20">
    <property type="entry name" value="5' to 3' exonuclease, C-terminal subdomain"/>
    <property type="match status" value="1"/>
</dbReference>
<evidence type="ECO:0000256" key="7">
    <source>
        <dbReference type="HAMAP-Rule" id="MF_00203"/>
    </source>
</evidence>
<dbReference type="Proteomes" id="UP000632659">
    <property type="component" value="Unassembled WGS sequence"/>
</dbReference>
<dbReference type="PANTHER" id="PTHR30562">
    <property type="entry name" value="UVRC/OXIDOREDUCTASE"/>
    <property type="match status" value="1"/>
</dbReference>
<dbReference type="Pfam" id="PF22920">
    <property type="entry name" value="UvrC_RNaseH"/>
    <property type="match status" value="1"/>
</dbReference>
<dbReference type="EMBL" id="JACRTL010000001">
    <property type="protein sequence ID" value="MBC8610094.1"/>
    <property type="molecule type" value="Genomic_DNA"/>
</dbReference>
<dbReference type="Pfam" id="PF01541">
    <property type="entry name" value="GIY-YIG"/>
    <property type="match status" value="1"/>
</dbReference>
<feature type="domain" description="UvrC family homology region profile" evidence="11">
    <location>
        <begin position="258"/>
        <end position="486"/>
    </location>
</feature>
<dbReference type="SUPFAM" id="SSF47781">
    <property type="entry name" value="RuvA domain 2-like"/>
    <property type="match status" value="1"/>
</dbReference>
<keyword evidence="13" id="KW-1185">Reference proteome</keyword>
<evidence type="ECO:0000313" key="12">
    <source>
        <dbReference type="EMBL" id="MBC8610094.1"/>
    </source>
</evidence>
<comment type="subcellular location">
    <subcellularLocation>
        <location evidence="7">Cytoplasm</location>
    </subcellularLocation>
</comment>
<keyword evidence="4 7" id="KW-0267">Excision nuclease</keyword>
<comment type="subunit">
    <text evidence="7">Interacts with UvrB in an incision complex.</text>
</comment>
<keyword evidence="1 7" id="KW-0963">Cytoplasm</keyword>
<dbReference type="InterPro" id="IPR004791">
    <property type="entry name" value="UvrC"/>
</dbReference>
<dbReference type="Pfam" id="PF02151">
    <property type="entry name" value="UVR"/>
    <property type="match status" value="1"/>
</dbReference>
<dbReference type="RefSeq" id="WP_093988511.1">
    <property type="nucleotide sequence ID" value="NZ_FYDD01000003.1"/>
</dbReference>
<dbReference type="SMART" id="SM00465">
    <property type="entry name" value="GIYc"/>
    <property type="match status" value="1"/>
</dbReference>
<feature type="coiled-coil region" evidence="8">
    <location>
        <begin position="203"/>
        <end position="230"/>
    </location>
</feature>
<dbReference type="InterPro" id="IPR000305">
    <property type="entry name" value="GIY-YIG_endonuc"/>
</dbReference>
<comment type="caution">
    <text evidence="12">The sequence shown here is derived from an EMBL/GenBank/DDBJ whole genome shotgun (WGS) entry which is preliminary data.</text>
</comment>
<evidence type="ECO:0000256" key="6">
    <source>
        <dbReference type="ARBA" id="ARBA00023236"/>
    </source>
</evidence>
<dbReference type="Pfam" id="PF08459">
    <property type="entry name" value="UvrC_RNaseH_dom"/>
    <property type="match status" value="1"/>
</dbReference>
<dbReference type="InterPro" id="IPR036876">
    <property type="entry name" value="UVR_dom_sf"/>
</dbReference>
<evidence type="ECO:0000259" key="9">
    <source>
        <dbReference type="PROSITE" id="PS50151"/>
    </source>
</evidence>
<dbReference type="Gene3D" id="3.40.1440.10">
    <property type="entry name" value="GIY-YIG endonuclease"/>
    <property type="match status" value="1"/>
</dbReference>
<evidence type="ECO:0000313" key="13">
    <source>
        <dbReference type="Proteomes" id="UP000632659"/>
    </source>
</evidence>
<evidence type="ECO:0000256" key="5">
    <source>
        <dbReference type="ARBA" id="ARBA00023204"/>
    </source>
</evidence>
<dbReference type="OrthoDB" id="9804933at2"/>
<keyword evidence="3 7" id="KW-0228">DNA excision</keyword>
<dbReference type="PROSITE" id="PS50164">
    <property type="entry name" value="GIY_YIG"/>
    <property type="match status" value="1"/>
</dbReference>
<dbReference type="PANTHER" id="PTHR30562:SF1">
    <property type="entry name" value="UVRABC SYSTEM PROTEIN C"/>
    <property type="match status" value="1"/>
</dbReference>
<dbReference type="InterPro" id="IPR001943">
    <property type="entry name" value="UVR_dom"/>
</dbReference>
<dbReference type="InterPro" id="IPR038476">
    <property type="entry name" value="UvrC_RNase_H_dom_sf"/>
</dbReference>
<keyword evidence="6 7" id="KW-0742">SOS response</keyword>
<evidence type="ECO:0000256" key="3">
    <source>
        <dbReference type="ARBA" id="ARBA00022769"/>
    </source>
</evidence>
<dbReference type="InterPro" id="IPR010994">
    <property type="entry name" value="RuvA_2-like"/>
</dbReference>
<dbReference type="HAMAP" id="MF_00203">
    <property type="entry name" value="UvrC"/>
    <property type="match status" value="1"/>
</dbReference>
<gene>
    <name evidence="7 12" type="primary">uvrC</name>
    <name evidence="12" type="ORF">H8702_03015</name>
</gene>
<dbReference type="GO" id="GO:0009432">
    <property type="term" value="P:SOS response"/>
    <property type="evidence" value="ECO:0007669"/>
    <property type="project" value="UniProtKB-UniRule"/>
</dbReference>
<dbReference type="InterPro" id="IPR050066">
    <property type="entry name" value="UvrABC_protein_C"/>
</dbReference>
<dbReference type="GO" id="GO:0005737">
    <property type="term" value="C:cytoplasm"/>
    <property type="evidence" value="ECO:0007669"/>
    <property type="project" value="UniProtKB-SubCell"/>
</dbReference>
<protein>
    <recommendedName>
        <fullName evidence="7">UvrABC system protein C</fullName>
        <shortName evidence="7">Protein UvrC</shortName>
    </recommendedName>
    <alternativeName>
        <fullName evidence="7">Excinuclease ABC subunit C</fullName>
    </alternativeName>
</protein>
<sequence length="608" mass="69162">MMERIDRLRAKANSLVLKPGVYLMKDNAGQIIYIGKAKKLKNRVVSYFRQNKGHNEKVRKMVSLVEDFDYIVCDSEFEALVLECSLIKQYTPKYNILLKDDKGYHYVKITPGPYPRIQAVKQKLDDGAEYLGPYTSSFSVKQSVDEVNKVFSLPVCGKKFPEEFKKTRPCLNYHIKNCAGICLGKISPPEYQQIVKEAVAYLKNGSSRSVEALQKQMEEAAENLEFEKAAKLRDRLLAIQRLGQTQKVLLNSEKDQDFVAVEHSVSTACIAVLKFRGGRLHDKDDFMFYDVFDTEELMLQFLSQYYTKGADIPRYLSLAVPLPDTELYQDYFSELAGHRVSINVPQKGEQKRLIEMAQSNALEQLSLRLNKKSREIIAQQELGRLLGLPKEPEYIESYDISNIGNDYMVGGMVVFQNAKPLKSAYKKFSMKENVTQDDYACMREMITRRFKNYLDETVTDEGFKRLPDLILLDGGSGHVGVVVPLLKELGINVPVFGMVKDSKHKTRAIASTGGEIQLYSNKTAFKLVTQIQDEVHRFSITYQRQKHKQNTFTMGLTSVKGIGEKKAFALLKAFKTQKAMRAATVEELKTAGKLTQESAEALYQHLHS</sequence>
<dbReference type="SUPFAM" id="SSF82771">
    <property type="entry name" value="GIY-YIG endonuclease"/>
    <property type="match status" value="1"/>
</dbReference>
<dbReference type="InterPro" id="IPR035901">
    <property type="entry name" value="GIY-YIG_endonuc_sf"/>
</dbReference>
<dbReference type="Pfam" id="PF14520">
    <property type="entry name" value="HHH_5"/>
    <property type="match status" value="1"/>
</dbReference>
<dbReference type="Gene3D" id="3.30.420.340">
    <property type="entry name" value="UvrC, RNAse H endonuclease domain"/>
    <property type="match status" value="1"/>
</dbReference>
<proteinExistence type="inferred from homology"/>
<evidence type="ECO:0000259" key="10">
    <source>
        <dbReference type="PROSITE" id="PS50164"/>
    </source>
</evidence>
<dbReference type="GO" id="GO:0003677">
    <property type="term" value="F:DNA binding"/>
    <property type="evidence" value="ECO:0007669"/>
    <property type="project" value="UniProtKB-UniRule"/>
</dbReference>
<evidence type="ECO:0000256" key="4">
    <source>
        <dbReference type="ARBA" id="ARBA00022881"/>
    </source>
</evidence>
<dbReference type="PROSITE" id="PS50151">
    <property type="entry name" value="UVR"/>
    <property type="match status" value="1"/>
</dbReference>
<dbReference type="GO" id="GO:0006289">
    <property type="term" value="P:nucleotide-excision repair"/>
    <property type="evidence" value="ECO:0007669"/>
    <property type="project" value="UniProtKB-UniRule"/>
</dbReference>
<keyword evidence="5 7" id="KW-0234">DNA repair</keyword>
<dbReference type="NCBIfam" id="TIGR00194">
    <property type="entry name" value="uvrC"/>
    <property type="match status" value="1"/>
</dbReference>
<dbReference type="SUPFAM" id="SSF46600">
    <property type="entry name" value="C-terminal UvrC-binding domain of UvrB"/>
    <property type="match status" value="1"/>
</dbReference>
<dbReference type="CDD" id="cd10434">
    <property type="entry name" value="GIY-YIG_UvrC_Cho"/>
    <property type="match status" value="1"/>
</dbReference>
<feature type="domain" description="GIY-YIG" evidence="10">
    <location>
        <begin position="17"/>
        <end position="96"/>
    </location>
</feature>
<dbReference type="FunFam" id="3.40.1440.10:FF:000001">
    <property type="entry name" value="UvrABC system protein C"/>
    <property type="match status" value="1"/>
</dbReference>
<evidence type="ECO:0000256" key="8">
    <source>
        <dbReference type="SAM" id="Coils"/>
    </source>
</evidence>
<dbReference type="PROSITE" id="PS50165">
    <property type="entry name" value="UVRC"/>
    <property type="match status" value="1"/>
</dbReference>
<keyword evidence="8" id="KW-0175">Coiled coil</keyword>
<organism evidence="12 13">
    <name type="scientific">Massiliimalia timonensis</name>
    <dbReference type="NCBI Taxonomy" id="1987501"/>
    <lineage>
        <taxon>Bacteria</taxon>
        <taxon>Bacillati</taxon>
        <taxon>Bacillota</taxon>
        <taxon>Clostridia</taxon>
        <taxon>Eubacteriales</taxon>
        <taxon>Oscillospiraceae</taxon>
        <taxon>Massiliimalia</taxon>
    </lineage>
</organism>
<comment type="function">
    <text evidence="7">The UvrABC repair system catalyzes the recognition and processing of DNA lesions. UvrC both incises the 5' and 3' sides of the lesion. The N-terminal half is responsible for the 3' incision and the C-terminal half is responsible for the 5' incision.</text>
</comment>
<evidence type="ECO:0000256" key="1">
    <source>
        <dbReference type="ARBA" id="ARBA00022490"/>
    </source>
</evidence>
<dbReference type="GO" id="GO:0009380">
    <property type="term" value="C:excinuclease repair complex"/>
    <property type="evidence" value="ECO:0007669"/>
    <property type="project" value="InterPro"/>
</dbReference>
<dbReference type="GO" id="GO:0009381">
    <property type="term" value="F:excinuclease ABC activity"/>
    <property type="evidence" value="ECO:0007669"/>
    <property type="project" value="UniProtKB-UniRule"/>
</dbReference>
<keyword evidence="2 7" id="KW-0227">DNA damage</keyword>
<dbReference type="Gene3D" id="4.10.860.10">
    <property type="entry name" value="UVR domain"/>
    <property type="match status" value="1"/>
</dbReference>
<name>A0A8J6P650_9FIRM</name>
<evidence type="ECO:0000259" key="11">
    <source>
        <dbReference type="PROSITE" id="PS50165"/>
    </source>
</evidence>
<dbReference type="InterPro" id="IPR047296">
    <property type="entry name" value="GIY-YIG_UvrC_Cho"/>
</dbReference>
<accession>A0A8J6P650</accession>
<reference evidence="12" key="1">
    <citation type="submission" date="2020-08" db="EMBL/GenBank/DDBJ databases">
        <title>Genome public.</title>
        <authorList>
            <person name="Liu C."/>
            <person name="Sun Q."/>
        </authorList>
    </citation>
    <scope>NUCLEOTIDE SEQUENCE</scope>
    <source>
        <strain evidence="12">NSJ-15</strain>
    </source>
</reference>
<dbReference type="InterPro" id="IPR001162">
    <property type="entry name" value="UvrC_RNase_H_dom"/>
</dbReference>